<dbReference type="FunFam" id="3.40.50.1360:FF:000001">
    <property type="entry name" value="Ribose-5-phosphate isomerase A"/>
    <property type="match status" value="1"/>
</dbReference>
<evidence type="ECO:0000256" key="1">
    <source>
        <dbReference type="ARBA" id="ARBA00001713"/>
    </source>
</evidence>
<sequence length="259" mass="28292">MENPVENAKRLAAFKAVDNHVVSGVIGIGSGSTVVYAVERLAQRVKEEGLEVICVPSSFQAKQLIIQHGLKLGDLEMHPELKVTIDGADESDQQLTLIKGGGGCLTQEKILASCAEEFIVIADYRQAFSFPLTNCGQSKILGRLYKTYRKASENLGEQWSKGIPIEVIPSAYRAVYQRIEKTLGGKSELRMSGSSKAGPVVTDNGNFILDWNFQGVMNWKEVEVTLNMIPGVVENGLFVGMARKAYFGMSDGTVMERAV</sequence>
<dbReference type="GO" id="GO:0006014">
    <property type="term" value="P:D-ribose metabolic process"/>
    <property type="evidence" value="ECO:0007669"/>
    <property type="project" value="TreeGrafter"/>
</dbReference>
<comment type="pathway">
    <text evidence="2">Carbohydrate degradation; pentose phosphate pathway; D-ribose 5-phosphate from D-ribulose 5-phosphate (non-oxidative stage): step 1/1.</text>
</comment>
<evidence type="ECO:0000256" key="5">
    <source>
        <dbReference type="ARBA" id="ARBA00023235"/>
    </source>
</evidence>
<dbReference type="NCBIfam" id="TIGR00021">
    <property type="entry name" value="rpiA"/>
    <property type="match status" value="1"/>
</dbReference>
<dbReference type="GO" id="GO:0009052">
    <property type="term" value="P:pentose-phosphate shunt, non-oxidative branch"/>
    <property type="evidence" value="ECO:0007669"/>
    <property type="project" value="InterPro"/>
</dbReference>
<dbReference type="CDD" id="cd01398">
    <property type="entry name" value="RPI_A"/>
    <property type="match status" value="1"/>
</dbReference>
<evidence type="ECO:0000256" key="6">
    <source>
        <dbReference type="ARBA" id="ARBA00029734"/>
    </source>
</evidence>
<dbReference type="EMBL" id="LR024775">
    <property type="protein sequence ID" value="SVE94394.1"/>
    <property type="molecule type" value="mRNA"/>
</dbReference>
<evidence type="ECO:0000256" key="3">
    <source>
        <dbReference type="ARBA" id="ARBA00008088"/>
    </source>
</evidence>
<comment type="similarity">
    <text evidence="3">Belongs to the ribose 5-phosphate isomerase family.</text>
</comment>
<protein>
    <recommendedName>
        <fullName evidence="4">ribose-5-phosphate isomerase</fullName>
        <ecNumber evidence="4">5.3.1.6</ecNumber>
    </recommendedName>
    <alternativeName>
        <fullName evidence="6">Phosphoriboisomerase</fullName>
    </alternativeName>
</protein>
<keyword evidence="5" id="KW-0413">Isomerase</keyword>
<dbReference type="SUPFAM" id="SSF100950">
    <property type="entry name" value="NagB/RpiA/CoA transferase-like"/>
    <property type="match status" value="1"/>
</dbReference>
<accession>A0A4Y7NPI9</accession>
<evidence type="ECO:0000313" key="7">
    <source>
        <dbReference type="EMBL" id="SVE94394.1"/>
    </source>
</evidence>
<proteinExistence type="evidence at transcript level"/>
<comment type="catalytic activity">
    <reaction evidence="1">
        <text>aldehydo-D-ribose 5-phosphate = D-ribulose 5-phosphate</text>
        <dbReference type="Rhea" id="RHEA:14657"/>
        <dbReference type="ChEBI" id="CHEBI:58121"/>
        <dbReference type="ChEBI" id="CHEBI:58273"/>
        <dbReference type="EC" id="5.3.1.6"/>
    </reaction>
</comment>
<dbReference type="SUPFAM" id="SSF75445">
    <property type="entry name" value="D-ribose-5-phosphate isomerase (RpiA), lid domain"/>
    <property type="match status" value="1"/>
</dbReference>
<dbReference type="GO" id="GO:0004751">
    <property type="term" value="F:ribose-5-phosphate isomerase activity"/>
    <property type="evidence" value="ECO:0007669"/>
    <property type="project" value="UniProtKB-EC"/>
</dbReference>
<gene>
    <name evidence="7" type="primary">EOG090X0ACL</name>
</gene>
<dbReference type="Gene3D" id="3.30.70.260">
    <property type="match status" value="1"/>
</dbReference>
<dbReference type="Pfam" id="PF06026">
    <property type="entry name" value="Rib_5-P_isom_A"/>
    <property type="match status" value="2"/>
</dbReference>
<name>A0A4Y7NPI9_9CRUS</name>
<dbReference type="FunFam" id="3.30.70.260:FF:000018">
    <property type="entry name" value="Ribose-5-phosphate isomerase A"/>
    <property type="match status" value="1"/>
</dbReference>
<evidence type="ECO:0000256" key="2">
    <source>
        <dbReference type="ARBA" id="ARBA00004988"/>
    </source>
</evidence>
<evidence type="ECO:0000256" key="4">
    <source>
        <dbReference type="ARBA" id="ARBA00011959"/>
    </source>
</evidence>
<dbReference type="Gene3D" id="3.40.50.1360">
    <property type="match status" value="1"/>
</dbReference>
<dbReference type="InterPro" id="IPR004788">
    <property type="entry name" value="Ribose5P_isomerase_type_A"/>
</dbReference>
<dbReference type="AlphaFoldDB" id="A0A4Y7NPI9"/>
<dbReference type="InterPro" id="IPR037171">
    <property type="entry name" value="NagB/RpiA_transferase-like"/>
</dbReference>
<reference evidence="7" key="1">
    <citation type="submission" date="2018-08" db="EMBL/GenBank/DDBJ databases">
        <authorList>
            <person name="Cornetti L."/>
        </authorList>
    </citation>
    <scope>NUCLEOTIDE SEQUENCE</scope>
    <source>
        <strain evidence="7">OM-SAIQ-clone2</strain>
    </source>
</reference>
<dbReference type="EC" id="5.3.1.6" evidence="4"/>
<dbReference type="PANTHER" id="PTHR11934">
    <property type="entry name" value="RIBOSE-5-PHOSPHATE ISOMERASE"/>
    <property type="match status" value="1"/>
</dbReference>
<dbReference type="UniPathway" id="UPA00115">
    <property type="reaction ID" value="UER00412"/>
</dbReference>
<dbReference type="PANTHER" id="PTHR11934:SF0">
    <property type="entry name" value="RIBOSE-5-PHOSPHATE ISOMERASE"/>
    <property type="match status" value="1"/>
</dbReference>
<organism evidence="7">
    <name type="scientific">Simocephalus serrulatus</name>
    <dbReference type="NCBI Taxonomy" id="117539"/>
    <lineage>
        <taxon>Eukaryota</taxon>
        <taxon>Metazoa</taxon>
        <taxon>Ecdysozoa</taxon>
        <taxon>Arthropoda</taxon>
        <taxon>Crustacea</taxon>
        <taxon>Branchiopoda</taxon>
        <taxon>Diplostraca</taxon>
        <taxon>Cladocera</taxon>
        <taxon>Anomopoda</taxon>
        <taxon>Daphniidae</taxon>
        <taxon>Simocephalus</taxon>
    </lineage>
</organism>
<dbReference type="GO" id="GO:0005737">
    <property type="term" value="C:cytoplasm"/>
    <property type="evidence" value="ECO:0007669"/>
    <property type="project" value="TreeGrafter"/>
</dbReference>